<dbReference type="SMART" id="SM01204">
    <property type="entry name" value="FIST_C"/>
    <property type="match status" value="1"/>
</dbReference>
<evidence type="ECO:0000313" key="3">
    <source>
        <dbReference type="EMBL" id="WYW56027.1"/>
    </source>
</evidence>
<sequence>MKTVQLKKNKNSNWKYLSENISLKKPLVLVFGNRFLLEDENIYQEVKEMFTDGHIVFGSSCGDISSDAIDEETITITAIEFEKSTFEIKTANVNENKIDDHYDSFKAGKDLISKFNTKNLKYIFVVSEGSFLNGSQFTTGMNAATDDNLLITGALCGDDARFEKTVSSYNENPKQGELVAIGLYGESLEVSFSINGGWTPFGPERIVTKSKGNILYELDNLPALDLYKKYLGDKSKELPSAALLYPLNVKSEKEKNSIVRTIININEDDNSMILAGDIIENSKVQLMMTNVDNIVNAAEKAAISASEIRKNKPELAILVSCIGRKLVLDQRVEEEVEEVIEIVGETTTVTGLYSYGEIAPFIGESNCQLHNQTMTITLISE</sequence>
<feature type="domain" description="FIST" evidence="1">
    <location>
        <begin position="25"/>
        <end position="222"/>
    </location>
</feature>
<dbReference type="EMBL" id="CP150496">
    <property type="protein sequence ID" value="WYW56027.1"/>
    <property type="molecule type" value="Genomic_DNA"/>
</dbReference>
<dbReference type="RefSeq" id="WP_340933836.1">
    <property type="nucleotide sequence ID" value="NZ_CP150496.1"/>
</dbReference>
<organism evidence="3 4">
    <name type="scientific">Polaribacter marinaquae</name>
    <dbReference type="NCBI Taxonomy" id="1642819"/>
    <lineage>
        <taxon>Bacteria</taxon>
        <taxon>Pseudomonadati</taxon>
        <taxon>Bacteroidota</taxon>
        <taxon>Flavobacteriia</taxon>
        <taxon>Flavobacteriales</taxon>
        <taxon>Flavobacteriaceae</taxon>
    </lineage>
</organism>
<proteinExistence type="predicted"/>
<gene>
    <name evidence="3" type="ORF">WG950_01950</name>
</gene>
<name>A0ABZ2TW15_9FLAO</name>
<evidence type="ECO:0000313" key="4">
    <source>
        <dbReference type="Proteomes" id="UP001491088"/>
    </source>
</evidence>
<evidence type="ECO:0000259" key="1">
    <source>
        <dbReference type="SMART" id="SM00897"/>
    </source>
</evidence>
<evidence type="ECO:0000259" key="2">
    <source>
        <dbReference type="SMART" id="SM01204"/>
    </source>
</evidence>
<dbReference type="SMART" id="SM00897">
    <property type="entry name" value="FIST"/>
    <property type="match status" value="1"/>
</dbReference>
<protein>
    <submittedName>
        <fullName evidence="3">FIST N-terminal domain-containing protein</fullName>
    </submittedName>
</protein>
<reference evidence="3 4" key="1">
    <citation type="submission" date="2024-03" db="EMBL/GenBank/DDBJ databases">
        <authorList>
            <person name="Cao K."/>
        </authorList>
    </citation>
    <scope>NUCLEOTIDE SEQUENCE [LARGE SCALE GENOMIC DNA]</scope>
    <source>
        <strain evidence="3 4">MCCC 1K00696</strain>
    </source>
</reference>
<dbReference type="Pfam" id="PF08495">
    <property type="entry name" value="FIST"/>
    <property type="match status" value="1"/>
</dbReference>
<dbReference type="PANTHER" id="PTHR40252">
    <property type="entry name" value="BLR0328 PROTEIN"/>
    <property type="match status" value="1"/>
</dbReference>
<dbReference type="PANTHER" id="PTHR40252:SF2">
    <property type="entry name" value="BLR0328 PROTEIN"/>
    <property type="match status" value="1"/>
</dbReference>
<feature type="domain" description="FIST C-domain" evidence="2">
    <location>
        <begin position="223"/>
        <end position="361"/>
    </location>
</feature>
<accession>A0ABZ2TW15</accession>
<keyword evidence="4" id="KW-1185">Reference proteome</keyword>
<dbReference type="Pfam" id="PF10442">
    <property type="entry name" value="FIST_C"/>
    <property type="match status" value="1"/>
</dbReference>
<dbReference type="InterPro" id="IPR013702">
    <property type="entry name" value="FIST_domain_N"/>
</dbReference>
<dbReference type="InterPro" id="IPR019494">
    <property type="entry name" value="FIST_C"/>
</dbReference>
<dbReference type="Proteomes" id="UP001491088">
    <property type="component" value="Chromosome"/>
</dbReference>